<keyword evidence="6" id="KW-0479">Metal-binding</keyword>
<comment type="similarity">
    <text evidence="3 14">Belongs to the pyruvate kinase family.</text>
</comment>
<evidence type="ECO:0000256" key="10">
    <source>
        <dbReference type="ARBA" id="ARBA00022842"/>
    </source>
</evidence>
<dbReference type="Pfam" id="PF00224">
    <property type="entry name" value="PK"/>
    <property type="match status" value="1"/>
</dbReference>
<evidence type="ECO:0000256" key="7">
    <source>
        <dbReference type="ARBA" id="ARBA00022741"/>
    </source>
</evidence>
<dbReference type="PRINTS" id="PR01050">
    <property type="entry name" value="PYRUVTKNASE"/>
</dbReference>
<dbReference type="Proteomes" id="UP001484199">
    <property type="component" value="Chromosome"/>
</dbReference>
<evidence type="ECO:0000259" key="15">
    <source>
        <dbReference type="Pfam" id="PF00224"/>
    </source>
</evidence>
<comment type="cofactor">
    <cofactor evidence="1">
        <name>K(+)</name>
        <dbReference type="ChEBI" id="CHEBI:29103"/>
    </cofactor>
</comment>
<dbReference type="InterPro" id="IPR018209">
    <property type="entry name" value="Pyrv_Knase_AS"/>
</dbReference>
<comment type="pathway">
    <text evidence="2 14">Carbohydrate degradation; glycolysis; pyruvate from D-glyceraldehyde 3-phosphate: step 5/5.</text>
</comment>
<evidence type="ECO:0000256" key="14">
    <source>
        <dbReference type="RuleBase" id="RU000504"/>
    </source>
</evidence>
<comment type="catalytic activity">
    <reaction evidence="14">
        <text>pyruvate + ATP = phosphoenolpyruvate + ADP + H(+)</text>
        <dbReference type="Rhea" id="RHEA:18157"/>
        <dbReference type="ChEBI" id="CHEBI:15361"/>
        <dbReference type="ChEBI" id="CHEBI:15378"/>
        <dbReference type="ChEBI" id="CHEBI:30616"/>
        <dbReference type="ChEBI" id="CHEBI:58702"/>
        <dbReference type="ChEBI" id="CHEBI:456216"/>
        <dbReference type="EC" id="2.7.1.40"/>
    </reaction>
</comment>
<dbReference type="EC" id="2.7.1.40" evidence="4 13"/>
<evidence type="ECO:0000256" key="5">
    <source>
        <dbReference type="ARBA" id="ARBA00022679"/>
    </source>
</evidence>
<evidence type="ECO:0000313" key="16">
    <source>
        <dbReference type="EMBL" id="WYY26447.1"/>
    </source>
</evidence>
<protein>
    <recommendedName>
        <fullName evidence="4 13">Pyruvate kinase</fullName>
        <ecNumber evidence="4 13">2.7.1.40</ecNumber>
    </recommendedName>
</protein>
<dbReference type="RefSeq" id="WP_341266351.1">
    <property type="nucleotide sequence ID" value="NZ_CP146843.1"/>
</dbReference>
<gene>
    <name evidence="16" type="primary">pyk</name>
    <name evidence="16" type="ORF">AshY1_03330</name>
</gene>
<dbReference type="PANTHER" id="PTHR11817">
    <property type="entry name" value="PYRUVATE KINASE"/>
    <property type="match status" value="1"/>
</dbReference>
<keyword evidence="7" id="KW-0547">Nucleotide-binding</keyword>
<dbReference type="SUPFAM" id="SSF50800">
    <property type="entry name" value="PK beta-barrel domain-like"/>
    <property type="match status" value="1"/>
</dbReference>
<evidence type="ECO:0000256" key="8">
    <source>
        <dbReference type="ARBA" id="ARBA00022777"/>
    </source>
</evidence>
<dbReference type="SUPFAM" id="SSF51621">
    <property type="entry name" value="Phosphoenolpyruvate/pyruvate domain"/>
    <property type="match status" value="1"/>
</dbReference>
<dbReference type="InterPro" id="IPR040442">
    <property type="entry name" value="Pyrv_kinase-like_dom_sf"/>
</dbReference>
<name>A0ABZ2U9T7_ASHYP</name>
<evidence type="ECO:0000256" key="9">
    <source>
        <dbReference type="ARBA" id="ARBA00022840"/>
    </source>
</evidence>
<evidence type="ECO:0000256" key="2">
    <source>
        <dbReference type="ARBA" id="ARBA00004997"/>
    </source>
</evidence>
<evidence type="ECO:0000256" key="11">
    <source>
        <dbReference type="ARBA" id="ARBA00023152"/>
    </source>
</evidence>
<evidence type="ECO:0000256" key="3">
    <source>
        <dbReference type="ARBA" id="ARBA00008663"/>
    </source>
</evidence>
<dbReference type="SUPFAM" id="SSF52935">
    <property type="entry name" value="PK C-terminal domain-like"/>
    <property type="match status" value="1"/>
</dbReference>
<evidence type="ECO:0000256" key="4">
    <source>
        <dbReference type="ARBA" id="ARBA00012142"/>
    </source>
</evidence>
<evidence type="ECO:0000256" key="12">
    <source>
        <dbReference type="ARBA" id="ARBA00023317"/>
    </source>
</evidence>
<dbReference type="InterPro" id="IPR011037">
    <property type="entry name" value="Pyrv_Knase-like_insert_dom_sf"/>
</dbReference>
<dbReference type="InterPro" id="IPR015813">
    <property type="entry name" value="Pyrv/PenolPyrv_kinase-like_dom"/>
</dbReference>
<keyword evidence="9" id="KW-0067">ATP-binding</keyword>
<accession>A0ABZ2U9T7</accession>
<keyword evidence="8 14" id="KW-0418">Kinase</keyword>
<keyword evidence="17" id="KW-1185">Reference proteome</keyword>
<sequence>MNKVKLIATLGPACEDKEILKNLAKKGLSVIRFNFSHANHKDSENILKIIKDINKENDNYLGTMLDTKGPEIRTHDFVEKCQIKKNSEVRIAFKEILGTKEKFSVTYDKLYDDIQEGNLIFIDDGYLTLEVIQKDAQNHELITKAKNSHVVKSRRGVNIPNIKLQMSYISEKDKNDIIFACQQNYNFLALSFVRRKQDILDVKKILNSQNNHNIQIISKIENQEGLDNLEEIIKYSDGIMVARGDLGIEINSAMVPFYQTQIIQNCLKFGKPVIVATQMLESMQKNPCPTKAETSDVYNAVLEGTSSTMLSGETAAGLYPENAVTTMYQIQQEAEKNINYESLSQIYNYQKPEDMFAWGIIKMTLKHSFAAIIVDDKKYSIALSKFRPKIKVFVKVDSIHEATSLSLNFANIPYLSDSELDKKLNILKKENNNDLLLQITKDTLKIKSLSQQNYELNIK</sequence>
<keyword evidence="10 14" id="KW-0460">Magnesium</keyword>
<dbReference type="Gene3D" id="3.20.20.60">
    <property type="entry name" value="Phosphoenolpyruvate-binding domains"/>
    <property type="match status" value="1"/>
</dbReference>
<proteinExistence type="inferred from homology"/>
<evidence type="ECO:0000256" key="13">
    <source>
        <dbReference type="NCBIfam" id="TIGR01064"/>
    </source>
</evidence>
<dbReference type="NCBIfam" id="TIGR01064">
    <property type="entry name" value="pyruv_kin"/>
    <property type="match status" value="1"/>
</dbReference>
<dbReference type="GO" id="GO:0016301">
    <property type="term" value="F:kinase activity"/>
    <property type="evidence" value="ECO:0007669"/>
    <property type="project" value="UniProtKB-KW"/>
</dbReference>
<keyword evidence="5 14" id="KW-0808">Transferase</keyword>
<dbReference type="Gene3D" id="3.40.1380.20">
    <property type="entry name" value="Pyruvate kinase, C-terminal domain"/>
    <property type="match status" value="1"/>
</dbReference>
<dbReference type="Gene3D" id="2.40.33.10">
    <property type="entry name" value="PK beta-barrel domain-like"/>
    <property type="match status" value="1"/>
</dbReference>
<dbReference type="NCBIfam" id="NF004491">
    <property type="entry name" value="PRK05826.1"/>
    <property type="match status" value="1"/>
</dbReference>
<evidence type="ECO:0000256" key="1">
    <source>
        <dbReference type="ARBA" id="ARBA00001958"/>
    </source>
</evidence>
<dbReference type="PROSITE" id="PS00110">
    <property type="entry name" value="PYRUVATE_KINASE"/>
    <property type="match status" value="1"/>
</dbReference>
<dbReference type="InterPro" id="IPR015793">
    <property type="entry name" value="Pyrv_Knase_brl"/>
</dbReference>
<dbReference type="EMBL" id="CP146843">
    <property type="protein sequence ID" value="WYY26447.1"/>
    <property type="molecule type" value="Genomic_DNA"/>
</dbReference>
<feature type="domain" description="Pyruvate kinase barrel" evidence="15">
    <location>
        <begin position="2"/>
        <end position="324"/>
    </location>
</feature>
<keyword evidence="11 14" id="KW-0324">Glycolysis</keyword>
<dbReference type="InterPro" id="IPR001697">
    <property type="entry name" value="Pyr_Knase"/>
</dbReference>
<organism evidence="16 17">
    <name type="scientific">Ash yellows phytoplasma</name>
    <dbReference type="NCBI Taxonomy" id="35780"/>
    <lineage>
        <taxon>Bacteria</taxon>
        <taxon>Bacillati</taxon>
        <taxon>Mycoplasmatota</taxon>
        <taxon>Mollicutes</taxon>
        <taxon>Acholeplasmatales</taxon>
        <taxon>Acholeplasmataceae</taxon>
        <taxon>Candidatus Phytoplasma</taxon>
        <taxon>16SrVII (Ash yellows group)</taxon>
    </lineage>
</organism>
<evidence type="ECO:0000313" key="17">
    <source>
        <dbReference type="Proteomes" id="UP001484199"/>
    </source>
</evidence>
<dbReference type="InterPro" id="IPR036918">
    <property type="entry name" value="Pyrv_Knase_C_sf"/>
</dbReference>
<dbReference type="InterPro" id="IPR015806">
    <property type="entry name" value="Pyrv_Knase_insert_dom_sf"/>
</dbReference>
<reference evidence="16" key="1">
    <citation type="submission" date="2024-03" db="EMBL/GenBank/DDBJ databases">
        <title>The Complete Genome of 'Candidatus Phytoplasma fraxini' AshY1 from the Ash Yellows Group.</title>
        <authorList>
            <person name="Boehm J.W."/>
            <person name="Huettel B."/>
            <person name="Schneider B."/>
            <person name="Kube M."/>
        </authorList>
    </citation>
    <scope>NUCLEOTIDE SEQUENCE [LARGE SCALE GENOMIC DNA]</scope>
    <source>
        <strain evidence="16">AshY1</strain>
    </source>
</reference>
<evidence type="ECO:0000256" key="6">
    <source>
        <dbReference type="ARBA" id="ARBA00022723"/>
    </source>
</evidence>
<keyword evidence="12 16" id="KW-0670">Pyruvate</keyword>